<proteinExistence type="predicted"/>
<dbReference type="EMBL" id="JBFAUJ010000005">
    <property type="protein sequence ID" value="MEV8460838.1"/>
    <property type="molecule type" value="Genomic_DNA"/>
</dbReference>
<reference evidence="3 4" key="1">
    <citation type="submission" date="2024-06" db="EMBL/GenBank/DDBJ databases">
        <title>The Natural Products Discovery Center: Release of the First 8490 Sequenced Strains for Exploring Actinobacteria Biosynthetic Diversity.</title>
        <authorList>
            <person name="Kalkreuter E."/>
            <person name="Kautsar S.A."/>
            <person name="Yang D."/>
            <person name="Bader C.D."/>
            <person name="Teijaro C.N."/>
            <person name="Fluegel L."/>
            <person name="Davis C.M."/>
            <person name="Simpson J.R."/>
            <person name="Lauterbach L."/>
            <person name="Steele A.D."/>
            <person name="Gui C."/>
            <person name="Meng S."/>
            <person name="Li G."/>
            <person name="Viehrig K."/>
            <person name="Ye F."/>
            <person name="Su P."/>
            <person name="Kiefer A.F."/>
            <person name="Nichols A."/>
            <person name="Cepeda A.J."/>
            <person name="Yan W."/>
            <person name="Fan B."/>
            <person name="Jiang Y."/>
            <person name="Adhikari A."/>
            <person name="Zheng C.-J."/>
            <person name="Schuster L."/>
            <person name="Cowan T.M."/>
            <person name="Smanski M.J."/>
            <person name="Chevrette M.G."/>
            <person name="De Carvalho L.P.S."/>
            <person name="Shen B."/>
        </authorList>
    </citation>
    <scope>NUCLEOTIDE SEQUENCE [LARGE SCALE GENOMIC DNA]</scope>
    <source>
        <strain evidence="3 4">NPDC052360</strain>
    </source>
</reference>
<feature type="transmembrane region" description="Helical" evidence="2">
    <location>
        <begin position="32"/>
        <end position="51"/>
    </location>
</feature>
<dbReference type="NCBIfam" id="NF042915">
    <property type="entry name" value="MAB_1171c_fam"/>
    <property type="match status" value="1"/>
</dbReference>
<sequence length="458" mass="47663">MNGLTNYVSCGVLWLGLAVKAPDLVRHRHDPYLRAICAVLCLAGLCFFLGAPPTIGAVNRLSGVPNLAAPLTYAAITAYGAASQVLIVRWRGGAGVRRVARRWIVAYAGVILGIAVAFTLGDAPVERRTDLDTYYARTPFIAEMIVLYLVAHLTAATVTMVSALGWARQVTGWLRAGLLVLGVGTLCNAGFSAAKLVAVSARWSGRDWAALDTNVSPAAAGLGALLTSVGILVPLTGPRLAERHRARRAYARLAPLERELDGVLTRHALRLPRPRWSVPHARLMWRQTSVQNALGYLDGTWDPLLYAETHEAALRATADPARAEATAWAAVITEAALRDGERRDGERGPAWPAPARTGSSGPVGAQGADAAAGVGVTGVLGTSGTAATTGALGGVGAEASREAGLLPRLSGVPGAGPVDLVAVADALRGSALVADLRRRLRGADAANGVNGVNEVRPV</sequence>
<dbReference type="Proteomes" id="UP001553148">
    <property type="component" value="Unassembled WGS sequence"/>
</dbReference>
<keyword evidence="2" id="KW-0812">Transmembrane</keyword>
<keyword evidence="4" id="KW-1185">Reference proteome</keyword>
<dbReference type="InterPro" id="IPR050039">
    <property type="entry name" value="MAB_1171c-like"/>
</dbReference>
<feature type="transmembrane region" description="Helical" evidence="2">
    <location>
        <begin position="71"/>
        <end position="90"/>
    </location>
</feature>
<keyword evidence="2" id="KW-1133">Transmembrane helix</keyword>
<feature type="transmembrane region" description="Helical" evidence="2">
    <location>
        <begin position="218"/>
        <end position="237"/>
    </location>
</feature>
<evidence type="ECO:0000256" key="1">
    <source>
        <dbReference type="SAM" id="MobiDB-lite"/>
    </source>
</evidence>
<feature type="transmembrane region" description="Helical" evidence="2">
    <location>
        <begin position="178"/>
        <end position="198"/>
    </location>
</feature>
<comment type="caution">
    <text evidence="3">The sequence shown here is derived from an EMBL/GenBank/DDBJ whole genome shotgun (WGS) entry which is preliminary data.</text>
</comment>
<feature type="region of interest" description="Disordered" evidence="1">
    <location>
        <begin position="339"/>
        <end position="366"/>
    </location>
</feature>
<evidence type="ECO:0000256" key="2">
    <source>
        <dbReference type="SAM" id="Phobius"/>
    </source>
</evidence>
<organism evidence="3 4">
    <name type="scientific">Streptomyces griseosporeus</name>
    <dbReference type="NCBI Taxonomy" id="1910"/>
    <lineage>
        <taxon>Bacteria</taxon>
        <taxon>Bacillati</taxon>
        <taxon>Actinomycetota</taxon>
        <taxon>Actinomycetes</taxon>
        <taxon>Kitasatosporales</taxon>
        <taxon>Streptomycetaceae</taxon>
        <taxon>Streptomyces</taxon>
    </lineage>
</organism>
<evidence type="ECO:0000313" key="3">
    <source>
        <dbReference type="EMBL" id="MEV8460838.1"/>
    </source>
</evidence>
<feature type="transmembrane region" description="Helical" evidence="2">
    <location>
        <begin position="140"/>
        <end position="166"/>
    </location>
</feature>
<accession>A0ABV3KNE5</accession>
<keyword evidence="2" id="KW-0472">Membrane</keyword>
<dbReference type="RefSeq" id="WP_239513128.1">
    <property type="nucleotide sequence ID" value="NZ_JBFAUJ010000005.1"/>
</dbReference>
<gene>
    <name evidence="3" type="ORF">AB0470_14970</name>
</gene>
<evidence type="ECO:0000313" key="4">
    <source>
        <dbReference type="Proteomes" id="UP001553148"/>
    </source>
</evidence>
<name>A0ABV3KNE5_STRGS</name>
<feature type="transmembrane region" description="Helical" evidence="2">
    <location>
        <begin position="102"/>
        <end position="120"/>
    </location>
</feature>
<protein>
    <submittedName>
        <fullName evidence="3">MAB_1171c family putative transporter</fullName>
    </submittedName>
</protein>